<keyword evidence="3 8" id="KW-0472">Membrane</keyword>
<feature type="signal peptide" evidence="9">
    <location>
        <begin position="1"/>
        <end position="32"/>
    </location>
</feature>
<sequence length="493" mass="54779">MGFSDLLQEAGGFGRFQWMHVTLISLPGLLLASQNLLNNFVSGVPTHHCSLPANYSLPDYQVTFGSCEKQLVKAFIPLDPSGNRLDRCRRYVEPQWHLLVTNGSANVSHLKTEECLDGWTFDHSEFLATTISEWDLVCSLRPLKQMIQTIYMGGVLTGAIIFGGLSDRFGRRSVLIWSYLQLAILGCSAALSPTYSVYCIFRFLCGMAVSGIIINGVSLKVEWIPTKERTLVGTLTSFFFTFGQLILAGLAYWLRDWRKLQVVVCVPHFLFFAYSWWFAESARWLVLNRRSDKALKNLHRVARINGKPINQLTLEVSFVLTVISVLFCRFATSFAYYGLVMDLQKFGVSIYVMQIIFGAVDIPSKLLALAALTYLGRRYSQATCLFMSALVIFANIFIPPDMQVLRTVLACLGKGFTSSSFTVVYLYTGELYPTVIRQTGMGFVSTMARTGSMAAPAVLILDEVFPALPSIVYGGAAVLAGFFASILVLAVTH</sequence>
<dbReference type="PROSITE" id="PS50850">
    <property type="entry name" value="MFS"/>
    <property type="match status" value="1"/>
</dbReference>
<dbReference type="InterPro" id="IPR020846">
    <property type="entry name" value="MFS_dom"/>
</dbReference>
<keyword evidence="9" id="KW-0732">Signal</keyword>
<dbReference type="PANTHER" id="PTHR24064">
    <property type="entry name" value="SOLUTE CARRIER FAMILY 22 MEMBER"/>
    <property type="match status" value="1"/>
</dbReference>
<dbReference type="GO" id="GO:0009925">
    <property type="term" value="C:basal plasma membrane"/>
    <property type="evidence" value="ECO:0007669"/>
    <property type="project" value="UniProtKB-SubCell"/>
</dbReference>
<feature type="transmembrane region" description="Helical" evidence="8">
    <location>
        <begin position="351"/>
        <end position="375"/>
    </location>
</feature>
<dbReference type="GeneTree" id="ENSGT00940000165810"/>
<dbReference type="Pfam" id="PF07690">
    <property type="entry name" value="MFS_1"/>
    <property type="match status" value="1"/>
</dbReference>
<evidence type="ECO:0000256" key="5">
    <source>
        <dbReference type="ARBA" id="ARBA00039897"/>
    </source>
</evidence>
<evidence type="ECO:0000313" key="11">
    <source>
        <dbReference type="Ensembl" id="ENSTRUP00000064281.1"/>
    </source>
</evidence>
<feature type="domain" description="Major facilitator superfamily (MFS) profile" evidence="10">
    <location>
        <begin position="97"/>
        <end position="493"/>
    </location>
</feature>
<keyword evidence="12" id="KW-1185">Reference proteome</keyword>
<evidence type="ECO:0000256" key="9">
    <source>
        <dbReference type="SAM" id="SignalP"/>
    </source>
</evidence>
<accession>A0A674MTL0</accession>
<evidence type="ECO:0000256" key="1">
    <source>
        <dbReference type="ARBA" id="ARBA00022692"/>
    </source>
</evidence>
<feature type="transmembrane region" description="Helical" evidence="8">
    <location>
        <begin position="316"/>
        <end position="339"/>
    </location>
</feature>
<protein>
    <recommendedName>
        <fullName evidence="5">Solute carrier family 22 member 6</fullName>
    </recommendedName>
    <alternativeName>
        <fullName evidence="7">Organic anion transporter 1</fullName>
    </alternativeName>
    <alternativeName>
        <fullName evidence="6">Renal organic anion transporter 1</fullName>
    </alternativeName>
</protein>
<gene>
    <name evidence="11" type="primary">oatx</name>
</gene>
<dbReference type="GO" id="GO:0022857">
    <property type="term" value="F:transmembrane transporter activity"/>
    <property type="evidence" value="ECO:0007669"/>
    <property type="project" value="InterPro"/>
</dbReference>
<dbReference type="SUPFAM" id="SSF103473">
    <property type="entry name" value="MFS general substrate transporter"/>
    <property type="match status" value="1"/>
</dbReference>
<name>A0A674MTL0_TAKRU</name>
<feature type="transmembrane region" description="Helical" evidence="8">
    <location>
        <begin position="382"/>
        <end position="398"/>
    </location>
</feature>
<reference evidence="11 12" key="1">
    <citation type="journal article" date="2011" name="Genome Biol. Evol.">
        <title>Integration of the genetic map and genome assembly of fugu facilitates insights into distinct features of genome evolution in teleosts and mammals.</title>
        <authorList>
            <person name="Kai W."/>
            <person name="Kikuchi K."/>
            <person name="Tohari S."/>
            <person name="Chew A.K."/>
            <person name="Tay A."/>
            <person name="Fujiwara A."/>
            <person name="Hosoya S."/>
            <person name="Suetake H."/>
            <person name="Naruse K."/>
            <person name="Brenner S."/>
            <person name="Suzuki Y."/>
            <person name="Venkatesh B."/>
        </authorList>
    </citation>
    <scope>NUCLEOTIDE SEQUENCE [LARGE SCALE GENOMIC DNA]</scope>
</reference>
<feature type="transmembrane region" description="Helical" evidence="8">
    <location>
        <begin position="231"/>
        <end position="254"/>
    </location>
</feature>
<evidence type="ECO:0000256" key="7">
    <source>
        <dbReference type="ARBA" id="ARBA00042362"/>
    </source>
</evidence>
<evidence type="ECO:0000256" key="4">
    <source>
        <dbReference type="ARBA" id="ARBA00034696"/>
    </source>
</evidence>
<evidence type="ECO:0000256" key="6">
    <source>
        <dbReference type="ARBA" id="ARBA00041768"/>
    </source>
</evidence>
<dbReference type="Ensembl" id="ENSTRUT00000078799.1">
    <property type="protein sequence ID" value="ENSTRUP00000064281.1"/>
    <property type="gene ID" value="ENSTRUG00000009765.3"/>
</dbReference>
<evidence type="ECO:0000313" key="12">
    <source>
        <dbReference type="Proteomes" id="UP000005226"/>
    </source>
</evidence>
<reference evidence="11" key="2">
    <citation type="submission" date="2025-08" db="UniProtKB">
        <authorList>
            <consortium name="Ensembl"/>
        </authorList>
    </citation>
    <scope>IDENTIFICATION</scope>
</reference>
<feature type="transmembrane region" description="Helical" evidence="8">
    <location>
        <begin position="200"/>
        <end position="219"/>
    </location>
</feature>
<evidence type="ECO:0000259" key="10">
    <source>
        <dbReference type="PROSITE" id="PS50850"/>
    </source>
</evidence>
<keyword evidence="1 8" id="KW-0812">Transmembrane</keyword>
<feature type="transmembrane region" description="Helical" evidence="8">
    <location>
        <begin position="174"/>
        <end position="194"/>
    </location>
</feature>
<feature type="transmembrane region" description="Helical" evidence="8">
    <location>
        <begin position="260"/>
        <end position="279"/>
    </location>
</feature>
<dbReference type="InterPro" id="IPR036259">
    <property type="entry name" value="MFS_trans_sf"/>
</dbReference>
<feature type="transmembrane region" description="Helical" evidence="8">
    <location>
        <begin position="471"/>
        <end position="491"/>
    </location>
</feature>
<dbReference type="FunFam" id="1.20.1250.20:FF:000023">
    <property type="entry name" value="Solute carrier family 22 member 6"/>
    <property type="match status" value="1"/>
</dbReference>
<feature type="transmembrane region" description="Helical" evidence="8">
    <location>
        <begin position="146"/>
        <end position="165"/>
    </location>
</feature>
<feature type="chain" id="PRO_5025435027" description="Solute carrier family 22 member 6" evidence="9">
    <location>
        <begin position="33"/>
        <end position="493"/>
    </location>
</feature>
<organism evidence="11 12">
    <name type="scientific">Takifugu rubripes</name>
    <name type="common">Japanese pufferfish</name>
    <name type="synonym">Fugu rubripes</name>
    <dbReference type="NCBI Taxonomy" id="31033"/>
    <lineage>
        <taxon>Eukaryota</taxon>
        <taxon>Metazoa</taxon>
        <taxon>Chordata</taxon>
        <taxon>Craniata</taxon>
        <taxon>Vertebrata</taxon>
        <taxon>Euteleostomi</taxon>
        <taxon>Actinopterygii</taxon>
        <taxon>Neopterygii</taxon>
        <taxon>Teleostei</taxon>
        <taxon>Neoteleostei</taxon>
        <taxon>Acanthomorphata</taxon>
        <taxon>Eupercaria</taxon>
        <taxon>Tetraodontiformes</taxon>
        <taxon>Tetradontoidea</taxon>
        <taxon>Tetraodontidae</taxon>
        <taxon>Takifugu</taxon>
    </lineage>
</organism>
<evidence type="ECO:0000256" key="2">
    <source>
        <dbReference type="ARBA" id="ARBA00022989"/>
    </source>
</evidence>
<reference evidence="11" key="3">
    <citation type="submission" date="2025-09" db="UniProtKB">
        <authorList>
            <consortium name="Ensembl"/>
        </authorList>
    </citation>
    <scope>IDENTIFICATION</scope>
</reference>
<comment type="subcellular location">
    <subcellularLocation>
        <location evidence="4">Basal cell membrane</location>
        <topology evidence="4">Multi-pass membrane protein</topology>
    </subcellularLocation>
</comment>
<dbReference type="InterPro" id="IPR011701">
    <property type="entry name" value="MFS"/>
</dbReference>
<keyword evidence="2 8" id="KW-1133">Transmembrane helix</keyword>
<proteinExistence type="predicted"/>
<dbReference type="AlphaFoldDB" id="A0A674MTL0"/>
<dbReference type="Proteomes" id="UP000005226">
    <property type="component" value="Chromosome 15"/>
</dbReference>
<evidence type="ECO:0000256" key="8">
    <source>
        <dbReference type="SAM" id="Phobius"/>
    </source>
</evidence>
<dbReference type="Gene3D" id="1.20.1250.20">
    <property type="entry name" value="MFS general substrate transporter like domains"/>
    <property type="match status" value="1"/>
</dbReference>
<evidence type="ECO:0000256" key="3">
    <source>
        <dbReference type="ARBA" id="ARBA00023136"/>
    </source>
</evidence>